<feature type="compositionally biased region" description="Basic and acidic residues" evidence="2">
    <location>
        <begin position="203"/>
        <end position="212"/>
    </location>
</feature>
<evidence type="ECO:0000256" key="1">
    <source>
        <dbReference type="SAM" id="Coils"/>
    </source>
</evidence>
<dbReference type="CDD" id="cd16134">
    <property type="entry name" value="RA_RASSF8"/>
    <property type="match status" value="1"/>
</dbReference>
<organism evidence="4 5">
    <name type="scientific">Stegodyphus mimosarum</name>
    <name type="common">African social velvet spider</name>
    <dbReference type="NCBI Taxonomy" id="407821"/>
    <lineage>
        <taxon>Eukaryota</taxon>
        <taxon>Metazoa</taxon>
        <taxon>Ecdysozoa</taxon>
        <taxon>Arthropoda</taxon>
        <taxon>Chelicerata</taxon>
        <taxon>Arachnida</taxon>
        <taxon>Araneae</taxon>
        <taxon>Araneomorphae</taxon>
        <taxon>Entelegynae</taxon>
        <taxon>Eresoidea</taxon>
        <taxon>Eresidae</taxon>
        <taxon>Stegodyphus</taxon>
    </lineage>
</organism>
<evidence type="ECO:0000313" key="4">
    <source>
        <dbReference type="EMBL" id="KFM67282.1"/>
    </source>
</evidence>
<dbReference type="OMA" id="NERHLAP"/>
<dbReference type="InterPro" id="IPR029071">
    <property type="entry name" value="Ubiquitin-like_domsf"/>
</dbReference>
<feature type="compositionally biased region" description="Polar residues" evidence="2">
    <location>
        <begin position="83"/>
        <end position="97"/>
    </location>
</feature>
<evidence type="ECO:0000313" key="5">
    <source>
        <dbReference type="Proteomes" id="UP000054359"/>
    </source>
</evidence>
<sequence>MELKVWVDGIQRVVCGVTESSTCQDVVYALAHATGQTGRFTLVEKWRNSERLLAPHEQPLKVLTKWGEYANDVHFVMRRSASDSKLQSSGNNQTQNNKRQHDFLRSFSPTSGSNKQKVPVNNKEIKKSLTFSCGHGSSGSVSSENSSPPIINDSTQSKGENNSGNRNIKNREGRTKQDLPKGVVRGVPQRPRDSESPNPSNSKIERPKHPPPYDEAVSRSSGRFPASHLSLATPVPSHTQDEESPSSKRPHLANRSDRFSPVDTGPSSSQSQAHTRQLNSHKTHHLVDQNRDYNMRSPELLSGHHERVNLLPNRAKSPSRSPEKSVQSLQNSISDDQSKSKKSLALKFENEKHISSEKLQSIAQKSNSSQGEDTSRDSQYQDLLRLVSLQREKLDNQQAELTQYDAEIIYWEGRLQEQEEKLSILQEEVCHLERTHHEQEGELIQLDRRSFSEEVELGRQEERTLRSELTLARSQLANCETELLQCRQRIRLLLEEIAEERRIKSIREEQEKKEQEEQERHLQSQIECIQEQLKDKVIEAENQKAVTEQVKEEMQELETKLADKQKEMEKLMEEIREANLRSLSLIPAEEGKFIAEGSFHNRPGSTRKIIGSPRQLENAVPTNKNPHGVWV</sequence>
<dbReference type="OrthoDB" id="10051571at2759"/>
<gene>
    <name evidence="4" type="ORF">X975_14800</name>
</gene>
<feature type="region of interest" description="Disordered" evidence="2">
    <location>
        <begin position="312"/>
        <end position="342"/>
    </location>
</feature>
<dbReference type="InterPro" id="IPR033593">
    <property type="entry name" value="N-RASSF"/>
</dbReference>
<dbReference type="Proteomes" id="UP000054359">
    <property type="component" value="Unassembled WGS sequence"/>
</dbReference>
<dbReference type="STRING" id="407821.A0A087TQ93"/>
<dbReference type="PANTHER" id="PTHR15286:SF6">
    <property type="entry name" value="GH01133P"/>
    <property type="match status" value="1"/>
</dbReference>
<feature type="compositionally biased region" description="Polar residues" evidence="2">
    <location>
        <begin position="107"/>
        <end position="116"/>
    </location>
</feature>
<feature type="region of interest" description="Disordered" evidence="2">
    <location>
        <begin position="357"/>
        <end position="378"/>
    </location>
</feature>
<dbReference type="InterPro" id="IPR048945">
    <property type="entry name" value="RASSF8/10_RA"/>
</dbReference>
<keyword evidence="5" id="KW-1185">Reference proteome</keyword>
<dbReference type="InterPro" id="IPR048944">
    <property type="entry name" value="RASSF8_RA"/>
</dbReference>
<feature type="compositionally biased region" description="Polar residues" evidence="2">
    <location>
        <begin position="316"/>
        <end position="335"/>
    </location>
</feature>
<dbReference type="PANTHER" id="PTHR15286">
    <property type="entry name" value="RAS-ASSOCIATING DOMAIN CONTAINING PROTEIN"/>
    <property type="match status" value="1"/>
</dbReference>
<feature type="compositionally biased region" description="Polar residues" evidence="2">
    <location>
        <begin position="148"/>
        <end position="167"/>
    </location>
</feature>
<name>A0A087TQ93_STEMI</name>
<dbReference type="GO" id="GO:0007165">
    <property type="term" value="P:signal transduction"/>
    <property type="evidence" value="ECO:0007669"/>
    <property type="project" value="InterPro"/>
</dbReference>
<feature type="compositionally biased region" description="Low complexity" evidence="2">
    <location>
        <begin position="132"/>
        <end position="147"/>
    </location>
</feature>
<reference evidence="4 5" key="1">
    <citation type="submission" date="2013-11" db="EMBL/GenBank/DDBJ databases">
        <title>Genome sequencing of Stegodyphus mimosarum.</title>
        <authorList>
            <person name="Bechsgaard J."/>
        </authorList>
    </citation>
    <scope>NUCLEOTIDE SEQUENCE [LARGE SCALE GENOMIC DNA]</scope>
</reference>
<dbReference type="Pfam" id="PF21712">
    <property type="entry name" value="RASSF8-10_RA"/>
    <property type="match status" value="1"/>
</dbReference>
<feature type="domain" description="Ras-associating" evidence="3">
    <location>
        <begin position="1"/>
        <end position="82"/>
    </location>
</feature>
<feature type="coiled-coil region" evidence="1">
    <location>
        <begin position="476"/>
        <end position="581"/>
    </location>
</feature>
<feature type="region of interest" description="Disordered" evidence="2">
    <location>
        <begin position="81"/>
        <end position="284"/>
    </location>
</feature>
<accession>A0A087TQ93</accession>
<proteinExistence type="predicted"/>
<feature type="coiled-coil region" evidence="1">
    <location>
        <begin position="380"/>
        <end position="428"/>
    </location>
</feature>
<dbReference type="Gene3D" id="3.10.20.90">
    <property type="entry name" value="Phosphatidylinositol 3-kinase Catalytic Subunit, Chain A, domain 1"/>
    <property type="match status" value="1"/>
</dbReference>
<evidence type="ECO:0000259" key="3">
    <source>
        <dbReference type="PROSITE" id="PS50200"/>
    </source>
</evidence>
<dbReference type="EMBL" id="KK116278">
    <property type="protein sequence ID" value="KFM67282.1"/>
    <property type="molecule type" value="Genomic_DNA"/>
</dbReference>
<evidence type="ECO:0000256" key="2">
    <source>
        <dbReference type="SAM" id="MobiDB-lite"/>
    </source>
</evidence>
<feature type="compositionally biased region" description="Polar residues" evidence="2">
    <location>
        <begin position="265"/>
        <end position="278"/>
    </location>
</feature>
<dbReference type="SUPFAM" id="SSF54236">
    <property type="entry name" value="Ubiquitin-like"/>
    <property type="match status" value="1"/>
</dbReference>
<dbReference type="InterPro" id="IPR000159">
    <property type="entry name" value="RA_dom"/>
</dbReference>
<protein>
    <recommendedName>
        <fullName evidence="3">Ras-associating domain-containing protein</fullName>
    </recommendedName>
</protein>
<feature type="compositionally biased region" description="Basic and acidic residues" evidence="2">
    <location>
        <begin position="169"/>
        <end position="179"/>
    </location>
</feature>
<dbReference type="PROSITE" id="PS50200">
    <property type="entry name" value="RA"/>
    <property type="match status" value="1"/>
</dbReference>
<feature type="non-terminal residue" evidence="4">
    <location>
        <position position="631"/>
    </location>
</feature>
<dbReference type="AlphaFoldDB" id="A0A087TQ93"/>
<dbReference type="SMART" id="SM00314">
    <property type="entry name" value="RA"/>
    <property type="match status" value="1"/>
</dbReference>
<keyword evidence="1" id="KW-0175">Coiled coil</keyword>